<feature type="transmembrane region" description="Helical" evidence="1">
    <location>
        <begin position="58"/>
        <end position="78"/>
    </location>
</feature>
<evidence type="ECO:0000256" key="1">
    <source>
        <dbReference type="SAM" id="Phobius"/>
    </source>
</evidence>
<dbReference type="Proteomes" id="UP001595593">
    <property type="component" value="Unassembled WGS sequence"/>
</dbReference>
<dbReference type="RefSeq" id="WP_379597338.1">
    <property type="nucleotide sequence ID" value="NZ_JBHRTN010000014.1"/>
</dbReference>
<evidence type="ECO:0000313" key="2">
    <source>
        <dbReference type="EMBL" id="MFC3126171.1"/>
    </source>
</evidence>
<dbReference type="EMBL" id="JBHRTN010000014">
    <property type="protein sequence ID" value="MFC3126171.1"/>
    <property type="molecule type" value="Genomic_DNA"/>
</dbReference>
<reference evidence="3" key="1">
    <citation type="journal article" date="2019" name="Int. J. Syst. Evol. Microbiol.">
        <title>The Global Catalogue of Microorganisms (GCM) 10K type strain sequencing project: providing services to taxonomists for standard genome sequencing and annotation.</title>
        <authorList>
            <consortium name="The Broad Institute Genomics Platform"/>
            <consortium name="The Broad Institute Genome Sequencing Center for Infectious Disease"/>
            <person name="Wu L."/>
            <person name="Ma J."/>
        </authorList>
    </citation>
    <scope>NUCLEOTIDE SEQUENCE [LARGE SCALE GENOMIC DNA]</scope>
    <source>
        <strain evidence="3">KCTC 52094</strain>
    </source>
</reference>
<name>A0ABV7G3V6_9PROT</name>
<organism evidence="2 3">
    <name type="scientific">Teichococcus globiformis</name>
    <dbReference type="NCBI Taxonomy" id="2307229"/>
    <lineage>
        <taxon>Bacteria</taxon>
        <taxon>Pseudomonadati</taxon>
        <taxon>Pseudomonadota</taxon>
        <taxon>Alphaproteobacteria</taxon>
        <taxon>Acetobacterales</taxon>
        <taxon>Roseomonadaceae</taxon>
        <taxon>Roseomonas</taxon>
    </lineage>
</organism>
<gene>
    <name evidence="2" type="ORF">ACFOD4_13970</name>
</gene>
<sequence>MTSQKQGGFTMVEQGHGRRFLVRPARAPAAFLMAAVLLSGLFGLPAIAVLLVPRRWEPISLIAAFCGAVVAVAALMVLRQAVRQRHAIEITTDAAGLRWPGGEMRWAMMTNIALRGPEPLQTQAKGIYTLAANIAAQRMALQTRLVLEQRDGQPGFVLPIPLGGGVAEALRLALLRQRPPQQGGSSDIRTSGPQ</sequence>
<keyword evidence="1" id="KW-0472">Membrane</keyword>
<keyword evidence="3" id="KW-1185">Reference proteome</keyword>
<accession>A0ABV7G3V6</accession>
<comment type="caution">
    <text evidence="2">The sequence shown here is derived from an EMBL/GenBank/DDBJ whole genome shotgun (WGS) entry which is preliminary data.</text>
</comment>
<keyword evidence="1" id="KW-0812">Transmembrane</keyword>
<keyword evidence="1" id="KW-1133">Transmembrane helix</keyword>
<evidence type="ECO:0000313" key="3">
    <source>
        <dbReference type="Proteomes" id="UP001595593"/>
    </source>
</evidence>
<feature type="transmembrane region" description="Helical" evidence="1">
    <location>
        <begin position="29"/>
        <end position="52"/>
    </location>
</feature>
<evidence type="ECO:0008006" key="4">
    <source>
        <dbReference type="Google" id="ProtNLM"/>
    </source>
</evidence>
<proteinExistence type="predicted"/>
<protein>
    <recommendedName>
        <fullName evidence="4">DUF58 domain-containing protein</fullName>
    </recommendedName>
</protein>